<name>A0A132C0U8_9RHOB</name>
<reference evidence="6 7" key="1">
    <citation type="submission" date="2015-12" db="EMBL/GenBank/DDBJ databases">
        <title>Genome sequence of the marine Rhodobacteraceae strain O3.65, Candidatus Tritonibacter horizontis.</title>
        <authorList>
            <person name="Poehlein A."/>
            <person name="Giebel H.A."/>
            <person name="Voget S."/>
            <person name="Brinkhoff T."/>
        </authorList>
    </citation>
    <scope>NUCLEOTIDE SEQUENCE [LARGE SCALE GENOMIC DNA]</scope>
    <source>
        <strain evidence="6 7">O3.65</strain>
    </source>
</reference>
<dbReference type="GO" id="GO:0018506">
    <property type="term" value="F:maleylacetate reductase activity"/>
    <property type="evidence" value="ECO:0007669"/>
    <property type="project" value="UniProtKB-EC"/>
</dbReference>
<comment type="similarity">
    <text evidence="1">Belongs to the iron-containing alcohol dehydrogenase family.</text>
</comment>
<evidence type="ECO:0000313" key="7">
    <source>
        <dbReference type="Proteomes" id="UP000068382"/>
    </source>
</evidence>
<dbReference type="InterPro" id="IPR056798">
    <property type="entry name" value="ADH_Fe_C"/>
</dbReference>
<protein>
    <submittedName>
        <fullName evidence="6">Maleylacetate reductase</fullName>
        <ecNumber evidence="6">1.3.1.32</ecNumber>
    </submittedName>
</protein>
<dbReference type="PANTHER" id="PTHR11496">
    <property type="entry name" value="ALCOHOL DEHYDROGENASE"/>
    <property type="match status" value="1"/>
</dbReference>
<dbReference type="Pfam" id="PF00465">
    <property type="entry name" value="Fe-ADH"/>
    <property type="match status" value="1"/>
</dbReference>
<dbReference type="Pfam" id="PF25137">
    <property type="entry name" value="ADH_Fe_C"/>
    <property type="match status" value="1"/>
</dbReference>
<dbReference type="InterPro" id="IPR034786">
    <property type="entry name" value="MAR"/>
</dbReference>
<accession>A0A132C0U8</accession>
<dbReference type="PANTHER" id="PTHR11496:SF102">
    <property type="entry name" value="ALCOHOL DEHYDROGENASE 4"/>
    <property type="match status" value="1"/>
</dbReference>
<dbReference type="Gene3D" id="3.40.50.1970">
    <property type="match status" value="1"/>
</dbReference>
<dbReference type="PATRIC" id="fig|1768241.3.peg.981"/>
<feature type="domain" description="Alcohol dehydrogenase iron-type/glycerol dehydrogenase GldA" evidence="4">
    <location>
        <begin position="11"/>
        <end position="153"/>
    </location>
</feature>
<evidence type="ECO:0000259" key="5">
    <source>
        <dbReference type="Pfam" id="PF25137"/>
    </source>
</evidence>
<gene>
    <name evidence="6" type="primary">tfdF</name>
    <name evidence="6" type="ORF">TRIHO_09440</name>
</gene>
<dbReference type="EMBL" id="LPUY01000025">
    <property type="protein sequence ID" value="KUP94208.1"/>
    <property type="molecule type" value="Genomic_DNA"/>
</dbReference>
<proteinExistence type="inferred from homology"/>
<organism evidence="6 7">
    <name type="scientific">Tritonibacter horizontis</name>
    <dbReference type="NCBI Taxonomy" id="1768241"/>
    <lineage>
        <taxon>Bacteria</taxon>
        <taxon>Pseudomonadati</taxon>
        <taxon>Pseudomonadota</taxon>
        <taxon>Alphaproteobacteria</taxon>
        <taxon>Rhodobacterales</taxon>
        <taxon>Paracoccaceae</taxon>
        <taxon>Tritonibacter</taxon>
    </lineage>
</organism>
<dbReference type="InterPro" id="IPR001670">
    <property type="entry name" value="ADH_Fe/GldA"/>
</dbReference>
<dbReference type="GO" id="GO:0046872">
    <property type="term" value="F:metal ion binding"/>
    <property type="evidence" value="ECO:0007669"/>
    <property type="project" value="InterPro"/>
</dbReference>
<dbReference type="OrthoDB" id="3812122at2"/>
<evidence type="ECO:0000256" key="3">
    <source>
        <dbReference type="ARBA" id="ARBA00023027"/>
    </source>
</evidence>
<keyword evidence="7" id="KW-1185">Reference proteome</keyword>
<dbReference type="EC" id="1.3.1.32" evidence="6"/>
<keyword evidence="3" id="KW-0520">NAD</keyword>
<evidence type="ECO:0000259" key="4">
    <source>
        <dbReference type="Pfam" id="PF00465"/>
    </source>
</evidence>
<dbReference type="AlphaFoldDB" id="A0A132C0U8"/>
<keyword evidence="2 6" id="KW-0560">Oxidoreductase</keyword>
<dbReference type="GO" id="GO:0004022">
    <property type="term" value="F:alcohol dehydrogenase (NAD+) activity"/>
    <property type="evidence" value="ECO:0007669"/>
    <property type="project" value="TreeGrafter"/>
</dbReference>
<evidence type="ECO:0000256" key="2">
    <source>
        <dbReference type="ARBA" id="ARBA00023002"/>
    </source>
</evidence>
<dbReference type="RefSeq" id="WP_068240840.1">
    <property type="nucleotide sequence ID" value="NZ_LPUY01000025.1"/>
</dbReference>
<comment type="caution">
    <text evidence="6">The sequence shown here is derived from an EMBL/GenBank/DDBJ whole genome shotgun (WGS) entry which is preliminary data.</text>
</comment>
<dbReference type="InterPro" id="IPR039697">
    <property type="entry name" value="Alcohol_dehydrogenase_Fe"/>
</dbReference>
<dbReference type="Proteomes" id="UP000068382">
    <property type="component" value="Unassembled WGS sequence"/>
</dbReference>
<dbReference type="CDD" id="cd08177">
    <property type="entry name" value="MAR"/>
    <property type="match status" value="1"/>
</dbReference>
<feature type="domain" description="Fe-containing alcohol dehydrogenase-like C-terminal" evidence="5">
    <location>
        <begin position="164"/>
        <end position="345"/>
    </location>
</feature>
<dbReference type="SUPFAM" id="SSF56796">
    <property type="entry name" value="Dehydroquinate synthase-like"/>
    <property type="match status" value="1"/>
</dbReference>
<dbReference type="Gene3D" id="1.20.1090.10">
    <property type="entry name" value="Dehydroquinate synthase-like - alpha domain"/>
    <property type="match status" value="1"/>
</dbReference>
<evidence type="ECO:0000313" key="6">
    <source>
        <dbReference type="EMBL" id="KUP94208.1"/>
    </source>
</evidence>
<evidence type="ECO:0000256" key="1">
    <source>
        <dbReference type="ARBA" id="ARBA00007358"/>
    </source>
</evidence>
<sequence length="358" mass="37534">MSKSIQSINGQKIRFGAGIRDQVSQEMEASGLGKALVLSTEFQAEMAEGVAKSMGAKTGGIFSGATMHTPVEVTEQAMEAVAASGADCVVAVGGGSTTGLGKAIALRTDLPQIVIPTTYAGSEATSILGQTENGVKTTRKAPGILPEIVLYDPELVASLPVPLTMTSGLNAIAHSAEGLYAKERRDEISRLAREGIRAMAKGLPILKGDPGNLKAREETLYGAWACGTVLGEVGMALHHKICHTLGGTLNLPHSETHAIILPHAIAYNEVEVPDLLAPIVAILGGDTPSQALWHFSQKLGAPRSLLELGVSEKDIDRIIEVSLVNAYWNPREISRNGLRVLLMNALAGNPPSSSKEAA</sequence>